<sequence length="106" mass="12109">MKTRAKDGIRKPNPKYALLSTTSSIPSEPSSFTQAIKNPKWKNAMADEFNALLTNRTWSLVPYNKGMNVVNCMWVYKIKQKSDGTIERYKARLVAKGYTQQIGMVY</sequence>
<reference evidence="2 3" key="2">
    <citation type="journal article" date="2017" name="Front. Plant Sci.">
        <title>Gene Classification and Mining of Molecular Markers Useful in Red Clover (Trifolium pratense) Breeding.</title>
        <authorList>
            <person name="Istvanek J."/>
            <person name="Dluhosova J."/>
            <person name="Dluhos P."/>
            <person name="Patkova L."/>
            <person name="Nedelnik J."/>
            <person name="Repkova J."/>
        </authorList>
    </citation>
    <scope>NUCLEOTIDE SEQUENCE [LARGE SCALE GENOMIC DNA]</scope>
    <source>
        <strain evidence="3">cv. Tatra</strain>
        <tissue evidence="2">Young leaves</tissue>
    </source>
</reference>
<dbReference type="Proteomes" id="UP000236291">
    <property type="component" value="Unassembled WGS sequence"/>
</dbReference>
<proteinExistence type="predicted"/>
<evidence type="ECO:0000313" key="3">
    <source>
        <dbReference type="Proteomes" id="UP000236291"/>
    </source>
</evidence>
<comment type="caution">
    <text evidence="2">The sequence shown here is derived from an EMBL/GenBank/DDBJ whole genome shotgun (WGS) entry which is preliminary data.</text>
</comment>
<reference evidence="2 3" key="1">
    <citation type="journal article" date="2014" name="Am. J. Bot.">
        <title>Genome assembly and annotation for red clover (Trifolium pratense; Fabaceae).</title>
        <authorList>
            <person name="Istvanek J."/>
            <person name="Jaros M."/>
            <person name="Krenek A."/>
            <person name="Repkova J."/>
        </authorList>
    </citation>
    <scope>NUCLEOTIDE SEQUENCE [LARGE SCALE GENOMIC DNA]</scope>
    <source>
        <strain evidence="3">cv. Tatra</strain>
        <tissue evidence="2">Young leaves</tissue>
    </source>
</reference>
<gene>
    <name evidence="2" type="ORF">L195_g028262</name>
</gene>
<feature type="domain" description="Reverse transcriptase Ty1/copia-type" evidence="1">
    <location>
        <begin position="55"/>
        <end position="105"/>
    </location>
</feature>
<name>A0A2K3L1G3_TRIPR</name>
<dbReference type="STRING" id="57577.A0A2K3L1G3"/>
<evidence type="ECO:0000259" key="1">
    <source>
        <dbReference type="Pfam" id="PF07727"/>
    </source>
</evidence>
<protein>
    <recommendedName>
        <fullName evidence="1">Reverse transcriptase Ty1/copia-type domain-containing protein</fullName>
    </recommendedName>
</protein>
<evidence type="ECO:0000313" key="2">
    <source>
        <dbReference type="EMBL" id="PNX72372.1"/>
    </source>
</evidence>
<dbReference type="InterPro" id="IPR013103">
    <property type="entry name" value="RVT_2"/>
</dbReference>
<organism evidence="2 3">
    <name type="scientific">Trifolium pratense</name>
    <name type="common">Red clover</name>
    <dbReference type="NCBI Taxonomy" id="57577"/>
    <lineage>
        <taxon>Eukaryota</taxon>
        <taxon>Viridiplantae</taxon>
        <taxon>Streptophyta</taxon>
        <taxon>Embryophyta</taxon>
        <taxon>Tracheophyta</taxon>
        <taxon>Spermatophyta</taxon>
        <taxon>Magnoliopsida</taxon>
        <taxon>eudicotyledons</taxon>
        <taxon>Gunneridae</taxon>
        <taxon>Pentapetalae</taxon>
        <taxon>rosids</taxon>
        <taxon>fabids</taxon>
        <taxon>Fabales</taxon>
        <taxon>Fabaceae</taxon>
        <taxon>Papilionoideae</taxon>
        <taxon>50 kb inversion clade</taxon>
        <taxon>NPAAA clade</taxon>
        <taxon>Hologalegina</taxon>
        <taxon>IRL clade</taxon>
        <taxon>Trifolieae</taxon>
        <taxon>Trifolium</taxon>
    </lineage>
</organism>
<dbReference type="Pfam" id="PF07727">
    <property type="entry name" value="RVT_2"/>
    <property type="match status" value="1"/>
</dbReference>
<dbReference type="EMBL" id="ASHM01024559">
    <property type="protein sequence ID" value="PNX72372.1"/>
    <property type="molecule type" value="Genomic_DNA"/>
</dbReference>
<dbReference type="AlphaFoldDB" id="A0A2K3L1G3"/>
<accession>A0A2K3L1G3</accession>